<comment type="catalytic activity">
    <reaction evidence="21 22">
        <text>UDP-N-acetyl-alpha-D-muramate + NADP(+) = UDP-N-acetyl-3-O-(1-carboxyvinyl)-alpha-D-glucosamine + NADPH + H(+)</text>
        <dbReference type="Rhea" id="RHEA:12248"/>
        <dbReference type="ChEBI" id="CHEBI:15378"/>
        <dbReference type="ChEBI" id="CHEBI:57783"/>
        <dbReference type="ChEBI" id="CHEBI:58349"/>
        <dbReference type="ChEBI" id="CHEBI:68483"/>
        <dbReference type="ChEBI" id="CHEBI:70757"/>
        <dbReference type="EC" id="1.3.1.98"/>
    </reaction>
</comment>
<dbReference type="SUPFAM" id="SSF53623">
    <property type="entry name" value="MurD-like peptide ligases, catalytic domain"/>
    <property type="match status" value="1"/>
</dbReference>
<dbReference type="Proteomes" id="UP000070058">
    <property type="component" value="Unassembled WGS sequence"/>
</dbReference>
<sequence length="859" mass="90847">MTGSAHNNNEASLRRALPLLFGEPVRRIHAVGVAGMGLGPLAVYLARCGWLVSGEDDALDKAPPELRERLLEAGVTLGPLPDDCELLVYSSAISEKHAARVSAAARGLPCVRRGELLAEVVRDKRLVAVCGSHGKTTTTAMLAAALRRANFGAGYVLGGLPAQRSFPLAAAGDWIVAEIDESDGTITHFAPEITVCLNLDWDHVDQYRSEAELHAAFGALFQRTKRAVLINARCALSRELAAKASARVFTFGQSRTGHAADFSLEEWNEQEAGSKAGGAQMQQLVLGGQFAISQAVLRAIGAFNAFNATAALAAAQLMGAELSPLLLADFSGVRRRQSLISDLGGVGMIEDYAHHPTEIRVLLGVLRNVLRRSVAPPNSPPRSARLFVVFQPHRYSRTAQFKRELAAALSIADEVFLLDVYGAGEAPSAGATSAELLGEFGAGPAVHYCADDAALFAALDAAACASGDFLAFVGAGDVDRKGREWAAQWRTCWWDTLAAEARARLSPETKLTREEPLARKSTMLVGGAARLYAEPQSVAELQALVRLAHARGVRVFPIGRGSNLIIPDEGVEGLVISLGHPGWATFELCTADAVDAEAGAPWSAPALADFLKSSPAAKTLVRVGAGLRLKNLCGLAAKAGLPGFEFLEGIPGSVGGALRMNAGAMGAWIFDAVEEVEFVTLAGELVRRRASELHVGYRHCAELAAGAIATGALLRSGVPVDAESVSRQIDVYRKKRVESQPREPSAGCIFKNPEGDSAGRLIDAAGLKGLRVGGAEVSTVHANFIVNKAHATAAEVLELVRQVRARVQAVHGVLLEPEARLFGKDWAAVLEETFDWQGAGIRAPENPPLAAPEREGGCG</sequence>
<evidence type="ECO:0000256" key="14">
    <source>
        <dbReference type="ARBA" id="ARBA00022857"/>
    </source>
</evidence>
<keyword evidence="18 22" id="KW-0131">Cell cycle</keyword>
<dbReference type="Pfam" id="PF02875">
    <property type="entry name" value="Mur_ligase_C"/>
    <property type="match status" value="1"/>
</dbReference>
<dbReference type="PANTHER" id="PTHR43445">
    <property type="entry name" value="UDP-N-ACETYLMURAMATE--L-ALANINE LIGASE-RELATED"/>
    <property type="match status" value="1"/>
</dbReference>
<evidence type="ECO:0000256" key="13">
    <source>
        <dbReference type="ARBA" id="ARBA00022840"/>
    </source>
</evidence>
<evidence type="ECO:0000256" key="22">
    <source>
        <dbReference type="HAMAP-Rule" id="MF_00037"/>
    </source>
</evidence>
<evidence type="ECO:0000256" key="9">
    <source>
        <dbReference type="ARBA" id="ARBA00022618"/>
    </source>
</evidence>
<evidence type="ECO:0000256" key="12">
    <source>
        <dbReference type="ARBA" id="ARBA00022827"/>
    </source>
</evidence>
<dbReference type="GO" id="GO:0008360">
    <property type="term" value="P:regulation of cell shape"/>
    <property type="evidence" value="ECO:0007669"/>
    <property type="project" value="UniProtKB-KW"/>
</dbReference>
<dbReference type="Pfam" id="PF01565">
    <property type="entry name" value="FAD_binding_4"/>
    <property type="match status" value="2"/>
</dbReference>
<gene>
    <name evidence="22" type="primary">murB</name>
    <name evidence="25" type="ORF">AXK11_06225</name>
</gene>
<keyword evidence="17 22" id="KW-0560">Oxidoreductase</keyword>
<keyword evidence="15 22" id="KW-0133">Cell shape</keyword>
<evidence type="ECO:0000256" key="21">
    <source>
        <dbReference type="ARBA" id="ARBA00048914"/>
    </source>
</evidence>
<dbReference type="GO" id="GO:0071555">
    <property type="term" value="P:cell wall organization"/>
    <property type="evidence" value="ECO:0007669"/>
    <property type="project" value="UniProtKB-KW"/>
</dbReference>
<evidence type="ECO:0000256" key="2">
    <source>
        <dbReference type="ARBA" id="ARBA00003921"/>
    </source>
</evidence>
<evidence type="ECO:0000259" key="24">
    <source>
        <dbReference type="PROSITE" id="PS51387"/>
    </source>
</evidence>
<dbReference type="InterPro" id="IPR003170">
    <property type="entry name" value="MurB"/>
</dbReference>
<keyword evidence="9 22" id="KW-0132">Cell division</keyword>
<evidence type="ECO:0000256" key="23">
    <source>
        <dbReference type="SAM" id="MobiDB-lite"/>
    </source>
</evidence>
<dbReference type="NCBIfam" id="NF010480">
    <property type="entry name" value="PRK13905.1"/>
    <property type="match status" value="1"/>
</dbReference>
<evidence type="ECO:0000256" key="6">
    <source>
        <dbReference type="ARBA" id="ARBA00015188"/>
    </source>
</evidence>
<accession>A0A139SLQ0</accession>
<dbReference type="RefSeq" id="WP_068630347.1">
    <property type="nucleotide sequence ID" value="NZ_LSZQ01000047.1"/>
</dbReference>
<dbReference type="GO" id="GO:0016881">
    <property type="term" value="F:acid-amino acid ligase activity"/>
    <property type="evidence" value="ECO:0007669"/>
    <property type="project" value="InterPro"/>
</dbReference>
<keyword evidence="26" id="KW-1185">Reference proteome</keyword>
<evidence type="ECO:0000256" key="18">
    <source>
        <dbReference type="ARBA" id="ARBA00023306"/>
    </source>
</evidence>
<dbReference type="SUPFAM" id="SSF53244">
    <property type="entry name" value="MurD-like peptide ligases, peptide-binding domain"/>
    <property type="match status" value="1"/>
</dbReference>
<dbReference type="EMBL" id="LSZQ01000047">
    <property type="protein sequence ID" value="KXU35476.1"/>
    <property type="molecule type" value="Genomic_DNA"/>
</dbReference>
<dbReference type="STRING" id="1548207.AXK11_06225"/>
<dbReference type="InterPro" id="IPR004101">
    <property type="entry name" value="Mur_ligase_C"/>
</dbReference>
<dbReference type="AlphaFoldDB" id="A0A139SLQ0"/>
<dbReference type="SUPFAM" id="SSF56194">
    <property type="entry name" value="Uridine diphospho-N-Acetylenolpyruvylglucosamine reductase, MurB, C-terminal domain"/>
    <property type="match status" value="1"/>
</dbReference>
<keyword evidence="19 22" id="KW-0961">Cell wall biogenesis/degradation</keyword>
<evidence type="ECO:0000313" key="26">
    <source>
        <dbReference type="Proteomes" id="UP000070058"/>
    </source>
</evidence>
<keyword evidence="10 22" id="KW-0285">Flavoprotein</keyword>
<evidence type="ECO:0000256" key="19">
    <source>
        <dbReference type="ARBA" id="ARBA00023316"/>
    </source>
</evidence>
<evidence type="ECO:0000256" key="16">
    <source>
        <dbReference type="ARBA" id="ARBA00022984"/>
    </source>
</evidence>
<evidence type="ECO:0000256" key="5">
    <source>
        <dbReference type="ARBA" id="ARBA00012518"/>
    </source>
</evidence>
<evidence type="ECO:0000256" key="1">
    <source>
        <dbReference type="ARBA" id="ARBA00001974"/>
    </source>
</evidence>
<keyword evidence="13" id="KW-0067">ATP-binding</keyword>
<comment type="similarity">
    <text evidence="22">Belongs to the MurB family.</text>
</comment>
<feature type="active site" description="Proton donor" evidence="22">
    <location>
        <position position="748"/>
    </location>
</feature>
<dbReference type="UniPathway" id="UPA00219"/>
<comment type="cofactor">
    <cofactor evidence="1 22">
        <name>FAD</name>
        <dbReference type="ChEBI" id="CHEBI:57692"/>
    </cofactor>
</comment>
<keyword evidence="8" id="KW-0436">Ligase</keyword>
<dbReference type="InterPro" id="IPR006094">
    <property type="entry name" value="Oxid_FAD_bind_N"/>
</dbReference>
<dbReference type="GO" id="GO:0071949">
    <property type="term" value="F:FAD binding"/>
    <property type="evidence" value="ECO:0007669"/>
    <property type="project" value="InterPro"/>
</dbReference>
<dbReference type="SUPFAM" id="SSF56176">
    <property type="entry name" value="FAD-binding/transporter-associated domain-like"/>
    <property type="match status" value="1"/>
</dbReference>
<feature type="active site" evidence="22">
    <location>
        <position position="698"/>
    </location>
</feature>
<dbReference type="GO" id="GO:0005524">
    <property type="term" value="F:ATP binding"/>
    <property type="evidence" value="ECO:0007669"/>
    <property type="project" value="UniProtKB-KW"/>
</dbReference>
<dbReference type="GO" id="GO:0009252">
    <property type="term" value="P:peptidoglycan biosynthetic process"/>
    <property type="evidence" value="ECO:0007669"/>
    <property type="project" value="UniProtKB-UniRule"/>
</dbReference>
<dbReference type="InterPro" id="IPR036635">
    <property type="entry name" value="MurB_C_sf"/>
</dbReference>
<proteinExistence type="inferred from homology"/>
<name>A0A139SLQ0_9BACT</name>
<feature type="active site" evidence="22">
    <location>
        <position position="818"/>
    </location>
</feature>
<keyword evidence="12 22" id="KW-0274">FAD</keyword>
<dbReference type="GO" id="GO:0008762">
    <property type="term" value="F:UDP-N-acetylmuramate dehydrogenase activity"/>
    <property type="evidence" value="ECO:0007669"/>
    <property type="project" value="UniProtKB-UniRule"/>
</dbReference>
<dbReference type="Pfam" id="PF02873">
    <property type="entry name" value="MurB_C"/>
    <property type="match status" value="1"/>
</dbReference>
<dbReference type="SUPFAM" id="SSF51984">
    <property type="entry name" value="MurCD N-terminal domain"/>
    <property type="match status" value="1"/>
</dbReference>
<dbReference type="InterPro" id="IPR013221">
    <property type="entry name" value="Mur_ligase_cen"/>
</dbReference>
<comment type="caution">
    <text evidence="25">The sequence shown here is derived from an EMBL/GenBank/DDBJ whole genome shotgun (WGS) entry which is preliminary data.</text>
</comment>
<dbReference type="Gene3D" id="3.40.1190.10">
    <property type="entry name" value="Mur-like, catalytic domain"/>
    <property type="match status" value="1"/>
</dbReference>
<dbReference type="PROSITE" id="PS51387">
    <property type="entry name" value="FAD_PCMH"/>
    <property type="match status" value="1"/>
</dbReference>
<dbReference type="GO" id="GO:0051301">
    <property type="term" value="P:cell division"/>
    <property type="evidence" value="ECO:0007669"/>
    <property type="project" value="UniProtKB-KW"/>
</dbReference>
<dbReference type="InterPro" id="IPR016167">
    <property type="entry name" value="FAD-bd_PCMH_sub1"/>
</dbReference>
<dbReference type="Pfam" id="PF01225">
    <property type="entry name" value="Mur_ligase"/>
    <property type="match status" value="1"/>
</dbReference>
<dbReference type="Gene3D" id="3.30.465.10">
    <property type="match status" value="1"/>
</dbReference>
<dbReference type="GO" id="GO:0005737">
    <property type="term" value="C:cytoplasm"/>
    <property type="evidence" value="ECO:0007669"/>
    <property type="project" value="UniProtKB-SubCell"/>
</dbReference>
<dbReference type="InterPro" id="IPR016169">
    <property type="entry name" value="FAD-bd_PCMH_sub2"/>
</dbReference>
<dbReference type="InterPro" id="IPR036565">
    <property type="entry name" value="Mur-like_cat_sf"/>
</dbReference>
<evidence type="ECO:0000256" key="15">
    <source>
        <dbReference type="ARBA" id="ARBA00022960"/>
    </source>
</evidence>
<feature type="region of interest" description="Disordered" evidence="23">
    <location>
        <begin position="840"/>
        <end position="859"/>
    </location>
</feature>
<dbReference type="PANTHER" id="PTHR43445:SF3">
    <property type="entry name" value="UDP-N-ACETYLMURAMATE--L-ALANINE LIGASE"/>
    <property type="match status" value="1"/>
</dbReference>
<comment type="pathway">
    <text evidence="4 22">Cell wall biogenesis; peptidoglycan biosynthesis.</text>
</comment>
<evidence type="ECO:0000313" key="25">
    <source>
        <dbReference type="EMBL" id="KXU35476.1"/>
    </source>
</evidence>
<dbReference type="Pfam" id="PF08245">
    <property type="entry name" value="Mur_ligase_M"/>
    <property type="match status" value="1"/>
</dbReference>
<evidence type="ECO:0000256" key="10">
    <source>
        <dbReference type="ARBA" id="ARBA00022630"/>
    </source>
</evidence>
<dbReference type="InterPro" id="IPR000713">
    <property type="entry name" value="Mur_ligase_N"/>
</dbReference>
<dbReference type="EC" id="1.3.1.98" evidence="5 22"/>
<reference evidence="26" key="1">
    <citation type="submission" date="2016-02" db="EMBL/GenBank/DDBJ databases">
        <authorList>
            <person name="Sanders J.G."/>
            <person name="Lin J.Y."/>
            <person name="Wertz J.T."/>
            <person name="Russell J.A."/>
            <person name="Moreau C.S."/>
            <person name="Powell S."/>
        </authorList>
    </citation>
    <scope>NUCLEOTIDE SEQUENCE [LARGE SCALE GENOMIC DNA]</scope>
    <source>
        <strain evidence="26">CAG34</strain>
    </source>
</reference>
<dbReference type="Gene3D" id="3.90.78.10">
    <property type="entry name" value="UDP-N-acetylenolpyruvoylglucosamine reductase, C-terminal domain"/>
    <property type="match status" value="1"/>
</dbReference>
<dbReference type="HAMAP" id="MF_00037">
    <property type="entry name" value="MurB"/>
    <property type="match status" value="1"/>
</dbReference>
<evidence type="ECO:0000256" key="20">
    <source>
        <dbReference type="ARBA" id="ARBA00031026"/>
    </source>
</evidence>
<keyword evidence="16 22" id="KW-0573">Peptidoglycan synthesis</keyword>
<dbReference type="InterPro" id="IPR036615">
    <property type="entry name" value="Mur_ligase_C_dom_sf"/>
</dbReference>
<dbReference type="InterPro" id="IPR011601">
    <property type="entry name" value="MurB_C"/>
</dbReference>
<evidence type="ECO:0000256" key="4">
    <source>
        <dbReference type="ARBA" id="ARBA00004752"/>
    </source>
</evidence>
<evidence type="ECO:0000256" key="17">
    <source>
        <dbReference type="ARBA" id="ARBA00023002"/>
    </source>
</evidence>
<dbReference type="Gene3D" id="3.30.43.10">
    <property type="entry name" value="Uridine Diphospho-n-acetylenolpyruvylglucosamine Reductase, domain 2"/>
    <property type="match status" value="1"/>
</dbReference>
<keyword evidence="7 22" id="KW-0963">Cytoplasm</keyword>
<dbReference type="InterPro" id="IPR016166">
    <property type="entry name" value="FAD-bd_PCMH"/>
</dbReference>
<evidence type="ECO:0000256" key="8">
    <source>
        <dbReference type="ARBA" id="ARBA00022598"/>
    </source>
</evidence>
<comment type="subcellular location">
    <subcellularLocation>
        <location evidence="3 22">Cytoplasm</location>
    </subcellularLocation>
</comment>
<keyword evidence="14 22" id="KW-0521">NADP</keyword>
<dbReference type="OrthoDB" id="9804126at2"/>
<dbReference type="InterPro" id="IPR050061">
    <property type="entry name" value="MurCDEF_pg_biosynth"/>
</dbReference>
<dbReference type="InterPro" id="IPR036318">
    <property type="entry name" value="FAD-bd_PCMH-like_sf"/>
</dbReference>
<organism evidence="25 26">
    <name type="scientific">Cephaloticoccus primus</name>
    <dbReference type="NCBI Taxonomy" id="1548207"/>
    <lineage>
        <taxon>Bacteria</taxon>
        <taxon>Pseudomonadati</taxon>
        <taxon>Verrucomicrobiota</taxon>
        <taxon>Opitutia</taxon>
        <taxon>Opitutales</taxon>
        <taxon>Opitutaceae</taxon>
        <taxon>Cephaloticoccus</taxon>
    </lineage>
</organism>
<feature type="domain" description="FAD-binding PCMH-type" evidence="24">
    <location>
        <begin position="524"/>
        <end position="719"/>
    </location>
</feature>
<keyword evidence="11" id="KW-0547">Nucleotide-binding</keyword>
<protein>
    <recommendedName>
        <fullName evidence="6 22">UDP-N-acetylenolpyruvoylglucosamine reductase</fullName>
        <ecNumber evidence="5 22">1.3.1.98</ecNumber>
    </recommendedName>
    <alternativeName>
        <fullName evidence="20 22">UDP-N-acetylmuramate dehydrogenase</fullName>
    </alternativeName>
</protein>
<comment type="function">
    <text evidence="2 22">Cell wall formation.</text>
</comment>
<dbReference type="Gene3D" id="3.40.50.720">
    <property type="entry name" value="NAD(P)-binding Rossmann-like Domain"/>
    <property type="match status" value="1"/>
</dbReference>
<dbReference type="Gene3D" id="3.90.190.20">
    <property type="entry name" value="Mur ligase, C-terminal domain"/>
    <property type="match status" value="1"/>
</dbReference>
<evidence type="ECO:0000256" key="3">
    <source>
        <dbReference type="ARBA" id="ARBA00004496"/>
    </source>
</evidence>
<evidence type="ECO:0000256" key="7">
    <source>
        <dbReference type="ARBA" id="ARBA00022490"/>
    </source>
</evidence>
<evidence type="ECO:0000256" key="11">
    <source>
        <dbReference type="ARBA" id="ARBA00022741"/>
    </source>
</evidence>
<dbReference type="NCBIfam" id="TIGR00179">
    <property type="entry name" value="murB"/>
    <property type="match status" value="1"/>
</dbReference>